<reference evidence="2 3" key="1">
    <citation type="journal article" date="2018" name="Evol. Lett.">
        <title>Horizontal gene cluster transfer increased hallucinogenic mushroom diversity.</title>
        <authorList>
            <person name="Reynolds H.T."/>
            <person name="Vijayakumar V."/>
            <person name="Gluck-Thaler E."/>
            <person name="Korotkin H.B."/>
            <person name="Matheny P.B."/>
            <person name="Slot J.C."/>
        </authorList>
    </citation>
    <scope>NUCLEOTIDE SEQUENCE [LARGE SCALE GENOMIC DNA]</scope>
    <source>
        <strain evidence="2 3">2629</strain>
    </source>
</reference>
<feature type="region of interest" description="Disordered" evidence="1">
    <location>
        <begin position="1"/>
        <end position="20"/>
    </location>
</feature>
<protein>
    <submittedName>
        <fullName evidence="2">Uncharacterized protein</fullName>
    </submittedName>
</protein>
<evidence type="ECO:0000313" key="3">
    <source>
        <dbReference type="Proteomes" id="UP000284842"/>
    </source>
</evidence>
<sequence length="174" mass="19666">MDANSFKPSGSFTSTRNPLDNSVITNASHKSLLQNHNEAYTQLWMDNTRLQARYDMLWECYQSIVQRIQITSSSVSAVDVFDPNVFIPEVVPDSQPPSPYPSLIPLLKMKPSTSISNNPVDPVWEMFTRAYEDRRKRAYNSRGEIPIVELSNALAPAHLDSLLPLLPILTSIYL</sequence>
<accession>A0A409YRX9</accession>
<keyword evidence="3" id="KW-1185">Reference proteome</keyword>
<dbReference type="AlphaFoldDB" id="A0A409YRX9"/>
<gene>
    <name evidence="2" type="ORF">CVT24_006823</name>
</gene>
<evidence type="ECO:0000313" key="2">
    <source>
        <dbReference type="EMBL" id="PPR05756.1"/>
    </source>
</evidence>
<proteinExistence type="predicted"/>
<dbReference type="InParanoid" id="A0A409YRX9"/>
<name>A0A409YRX9_9AGAR</name>
<organism evidence="2 3">
    <name type="scientific">Panaeolus cyanescens</name>
    <dbReference type="NCBI Taxonomy" id="181874"/>
    <lineage>
        <taxon>Eukaryota</taxon>
        <taxon>Fungi</taxon>
        <taxon>Dikarya</taxon>
        <taxon>Basidiomycota</taxon>
        <taxon>Agaricomycotina</taxon>
        <taxon>Agaricomycetes</taxon>
        <taxon>Agaricomycetidae</taxon>
        <taxon>Agaricales</taxon>
        <taxon>Agaricineae</taxon>
        <taxon>Galeropsidaceae</taxon>
        <taxon>Panaeolus</taxon>
    </lineage>
</organism>
<dbReference type="EMBL" id="NHTK01000759">
    <property type="protein sequence ID" value="PPR05756.1"/>
    <property type="molecule type" value="Genomic_DNA"/>
</dbReference>
<dbReference type="Proteomes" id="UP000284842">
    <property type="component" value="Unassembled WGS sequence"/>
</dbReference>
<evidence type="ECO:0000256" key="1">
    <source>
        <dbReference type="SAM" id="MobiDB-lite"/>
    </source>
</evidence>
<comment type="caution">
    <text evidence="2">The sequence shown here is derived from an EMBL/GenBank/DDBJ whole genome shotgun (WGS) entry which is preliminary data.</text>
</comment>